<dbReference type="Proteomes" id="UP001516400">
    <property type="component" value="Unassembled WGS sequence"/>
</dbReference>
<protein>
    <submittedName>
        <fullName evidence="1">Uncharacterized protein</fullName>
    </submittedName>
</protein>
<evidence type="ECO:0000313" key="2">
    <source>
        <dbReference type="Proteomes" id="UP001516400"/>
    </source>
</evidence>
<evidence type="ECO:0000313" key="1">
    <source>
        <dbReference type="EMBL" id="KAL3286146.1"/>
    </source>
</evidence>
<proteinExistence type="predicted"/>
<dbReference type="EMBL" id="JABFTP020000185">
    <property type="protein sequence ID" value="KAL3286146.1"/>
    <property type="molecule type" value="Genomic_DNA"/>
</dbReference>
<organism evidence="1 2">
    <name type="scientific">Cryptolaemus montrouzieri</name>
    <dbReference type="NCBI Taxonomy" id="559131"/>
    <lineage>
        <taxon>Eukaryota</taxon>
        <taxon>Metazoa</taxon>
        <taxon>Ecdysozoa</taxon>
        <taxon>Arthropoda</taxon>
        <taxon>Hexapoda</taxon>
        <taxon>Insecta</taxon>
        <taxon>Pterygota</taxon>
        <taxon>Neoptera</taxon>
        <taxon>Endopterygota</taxon>
        <taxon>Coleoptera</taxon>
        <taxon>Polyphaga</taxon>
        <taxon>Cucujiformia</taxon>
        <taxon>Coccinelloidea</taxon>
        <taxon>Coccinellidae</taxon>
        <taxon>Scymninae</taxon>
        <taxon>Scymnini</taxon>
        <taxon>Cryptolaemus</taxon>
    </lineage>
</organism>
<accession>A0ABD2P5Q8</accession>
<comment type="caution">
    <text evidence="1">The sequence shown here is derived from an EMBL/GenBank/DDBJ whole genome shotgun (WGS) entry which is preliminary data.</text>
</comment>
<gene>
    <name evidence="1" type="ORF">HHI36_000658</name>
</gene>
<reference evidence="1 2" key="1">
    <citation type="journal article" date="2021" name="BMC Biol.">
        <title>Horizontally acquired antibacterial genes associated with adaptive radiation of ladybird beetles.</title>
        <authorList>
            <person name="Li H.S."/>
            <person name="Tang X.F."/>
            <person name="Huang Y.H."/>
            <person name="Xu Z.Y."/>
            <person name="Chen M.L."/>
            <person name="Du X.Y."/>
            <person name="Qiu B.Y."/>
            <person name="Chen P.T."/>
            <person name="Zhang W."/>
            <person name="Slipinski A."/>
            <person name="Escalona H.E."/>
            <person name="Waterhouse R.M."/>
            <person name="Zwick A."/>
            <person name="Pang H."/>
        </authorList>
    </citation>
    <scope>NUCLEOTIDE SEQUENCE [LARGE SCALE GENOMIC DNA]</scope>
    <source>
        <strain evidence="1">SYSU2018</strain>
    </source>
</reference>
<dbReference type="AlphaFoldDB" id="A0ABD2P5Q8"/>
<keyword evidence="2" id="KW-1185">Reference proteome</keyword>
<name>A0ABD2P5Q8_9CUCU</name>
<sequence>MKKLAMGDFNEAQRKYSKSLLSDFNAKMKEKIELVELVETELEKNKSPVIGISDADSLGKVNEKPIIVEFISHIKKIEVLKSSAKLKGTGMFLSNDLVPEERMQQKILVGRMRKERRLQGLSLVINRKFYTLKQLEERRKNESGFSGAVNDSSRKVQ</sequence>